<gene>
    <name evidence="11" type="ORF">SINV_14347</name>
</gene>
<reference evidence="11" key="1">
    <citation type="journal article" date="2011" name="Proc. Natl. Acad. Sci. U.S.A.">
        <title>The genome of the fire ant Solenopsis invicta.</title>
        <authorList>
            <person name="Wurm Y."/>
            <person name="Wang J."/>
            <person name="Riba-Grognuz O."/>
            <person name="Corona M."/>
            <person name="Nygaard S."/>
            <person name="Hunt B.G."/>
            <person name="Ingram K.K."/>
            <person name="Falquet L."/>
            <person name="Nipitwattanaphon M."/>
            <person name="Gotzek D."/>
            <person name="Dijkstra M.B."/>
            <person name="Oettler J."/>
            <person name="Comtesse F."/>
            <person name="Shih C.J."/>
            <person name="Wu W.J."/>
            <person name="Yang C.C."/>
            <person name="Thomas J."/>
            <person name="Beaudoing E."/>
            <person name="Pradervand S."/>
            <person name="Flegel V."/>
            <person name="Cook E.D."/>
            <person name="Fabbretti R."/>
            <person name="Stockinger H."/>
            <person name="Long L."/>
            <person name="Farmerie W.G."/>
            <person name="Oakey J."/>
            <person name="Boomsma J.J."/>
            <person name="Pamilo P."/>
            <person name="Yi S.V."/>
            <person name="Heinze J."/>
            <person name="Goodisman M.A."/>
            <person name="Farinelli L."/>
            <person name="Harshman K."/>
            <person name="Hulo N."/>
            <person name="Cerutti L."/>
            <person name="Xenarios I."/>
            <person name="Shoemaker D."/>
            <person name="Keller L."/>
        </authorList>
    </citation>
    <scope>NUCLEOTIDE SEQUENCE [LARGE SCALE GENOMIC DNA]</scope>
</reference>
<keyword evidence="8" id="KW-0472">Membrane</keyword>
<dbReference type="SUPFAM" id="SSF52058">
    <property type="entry name" value="L domain-like"/>
    <property type="match status" value="1"/>
</dbReference>
<evidence type="ECO:0000256" key="9">
    <source>
        <dbReference type="ARBA" id="ARBA00023157"/>
    </source>
</evidence>
<keyword evidence="9" id="KW-1015">Disulfide bond</keyword>
<evidence type="ECO:0000256" key="5">
    <source>
        <dbReference type="ARBA" id="ARBA00022729"/>
    </source>
</evidence>
<dbReference type="HOGENOM" id="CLU_1880652_0_0_1"/>
<evidence type="ECO:0000256" key="3">
    <source>
        <dbReference type="ARBA" id="ARBA00022475"/>
    </source>
</evidence>
<proteinExistence type="predicted"/>
<dbReference type="Gene3D" id="3.80.10.10">
    <property type="entry name" value="Ribonuclease Inhibitor"/>
    <property type="match status" value="1"/>
</dbReference>
<evidence type="ECO:0000256" key="4">
    <source>
        <dbReference type="ARBA" id="ARBA00022692"/>
    </source>
</evidence>
<dbReference type="InterPro" id="IPR051432">
    <property type="entry name" value="KCNMA1_auxiliary"/>
</dbReference>
<accession>E9IWM8</accession>
<dbReference type="InterPro" id="IPR032675">
    <property type="entry name" value="LRR_dom_sf"/>
</dbReference>
<evidence type="ECO:0000256" key="1">
    <source>
        <dbReference type="ARBA" id="ARBA00004162"/>
    </source>
</evidence>
<keyword evidence="2" id="KW-0813">Transport</keyword>
<evidence type="ECO:0000256" key="10">
    <source>
        <dbReference type="ARBA" id="ARBA00023303"/>
    </source>
</evidence>
<sequence>GKCYKELLAICSRYGCKYINSDLEDGAKKIIFLGTRQCMIKEMYNILFDANKSLSRGVFDTMSKSLLRLDLSGNELFHIEDGALSDVQNLLFFNISHNSLSHVNSDVFKGTTIQMQCMRSILPSAHHFCIGSTSLL</sequence>
<feature type="non-terminal residue" evidence="11">
    <location>
        <position position="136"/>
    </location>
</feature>
<dbReference type="PANTHER" id="PTHR46473:SF10">
    <property type="entry name" value="LD45603P-RELATED"/>
    <property type="match status" value="1"/>
</dbReference>
<dbReference type="PANTHER" id="PTHR46473">
    <property type="entry name" value="GH08155P"/>
    <property type="match status" value="1"/>
</dbReference>
<feature type="non-terminal residue" evidence="11">
    <location>
        <position position="1"/>
    </location>
</feature>
<dbReference type="Pfam" id="PF13855">
    <property type="entry name" value="LRR_8"/>
    <property type="match status" value="1"/>
</dbReference>
<evidence type="ECO:0008006" key="12">
    <source>
        <dbReference type="Google" id="ProtNLM"/>
    </source>
</evidence>
<evidence type="ECO:0000256" key="2">
    <source>
        <dbReference type="ARBA" id="ARBA00022448"/>
    </source>
</evidence>
<organism>
    <name type="scientific">Solenopsis invicta</name>
    <name type="common">Red imported fire ant</name>
    <name type="synonym">Solenopsis wagneri</name>
    <dbReference type="NCBI Taxonomy" id="13686"/>
    <lineage>
        <taxon>Eukaryota</taxon>
        <taxon>Metazoa</taxon>
        <taxon>Ecdysozoa</taxon>
        <taxon>Arthropoda</taxon>
        <taxon>Hexapoda</taxon>
        <taxon>Insecta</taxon>
        <taxon>Pterygota</taxon>
        <taxon>Neoptera</taxon>
        <taxon>Endopterygota</taxon>
        <taxon>Hymenoptera</taxon>
        <taxon>Apocrita</taxon>
        <taxon>Aculeata</taxon>
        <taxon>Formicoidea</taxon>
        <taxon>Formicidae</taxon>
        <taxon>Myrmicinae</taxon>
        <taxon>Solenopsis</taxon>
    </lineage>
</organism>
<dbReference type="GO" id="GO:0005886">
    <property type="term" value="C:plasma membrane"/>
    <property type="evidence" value="ECO:0007669"/>
    <property type="project" value="UniProtKB-SubCell"/>
</dbReference>
<dbReference type="GO" id="GO:0034220">
    <property type="term" value="P:monoatomic ion transmembrane transport"/>
    <property type="evidence" value="ECO:0007669"/>
    <property type="project" value="UniProtKB-KW"/>
</dbReference>
<dbReference type="AlphaFoldDB" id="E9IWM8"/>
<dbReference type="EMBL" id="GL766588">
    <property type="protein sequence ID" value="EFZ15026.1"/>
    <property type="molecule type" value="Genomic_DNA"/>
</dbReference>
<keyword evidence="4" id="KW-0812">Transmembrane</keyword>
<evidence type="ECO:0000256" key="7">
    <source>
        <dbReference type="ARBA" id="ARBA00023065"/>
    </source>
</evidence>
<evidence type="ECO:0000256" key="8">
    <source>
        <dbReference type="ARBA" id="ARBA00023136"/>
    </source>
</evidence>
<evidence type="ECO:0000313" key="11">
    <source>
        <dbReference type="EMBL" id="EFZ15026.1"/>
    </source>
</evidence>
<keyword evidence="3" id="KW-1003">Cell membrane</keyword>
<keyword evidence="10" id="KW-0407">Ion channel</keyword>
<evidence type="ECO:0000256" key="6">
    <source>
        <dbReference type="ARBA" id="ARBA00022989"/>
    </source>
</evidence>
<dbReference type="InterPro" id="IPR001611">
    <property type="entry name" value="Leu-rich_rpt"/>
</dbReference>
<keyword evidence="5" id="KW-0732">Signal</keyword>
<keyword evidence="6" id="KW-1133">Transmembrane helix</keyword>
<name>E9IWM8_SOLIN</name>
<comment type="subcellular location">
    <subcellularLocation>
        <location evidence="1">Cell membrane</location>
        <topology evidence="1">Single-pass membrane protein</topology>
    </subcellularLocation>
</comment>
<keyword evidence="7" id="KW-0406">Ion transport</keyword>
<protein>
    <recommendedName>
        <fullName evidence="12">Toll-like receptor 4</fullName>
    </recommendedName>
</protein>